<dbReference type="Proteomes" id="UP000320762">
    <property type="component" value="Unassembled WGS sequence"/>
</dbReference>
<evidence type="ECO:0000313" key="2">
    <source>
        <dbReference type="Proteomes" id="UP000320762"/>
    </source>
</evidence>
<accession>A0A550CXC6</accession>
<name>A0A550CXC6_9AGAR</name>
<protein>
    <submittedName>
        <fullName evidence="1">Uncharacterized protein</fullName>
    </submittedName>
</protein>
<organism evidence="1 2">
    <name type="scientific">Schizophyllum amplum</name>
    <dbReference type="NCBI Taxonomy" id="97359"/>
    <lineage>
        <taxon>Eukaryota</taxon>
        <taxon>Fungi</taxon>
        <taxon>Dikarya</taxon>
        <taxon>Basidiomycota</taxon>
        <taxon>Agaricomycotina</taxon>
        <taxon>Agaricomycetes</taxon>
        <taxon>Agaricomycetidae</taxon>
        <taxon>Agaricales</taxon>
        <taxon>Schizophyllaceae</taxon>
        <taxon>Schizophyllum</taxon>
    </lineage>
</organism>
<gene>
    <name evidence="1" type="ORF">BD626DRAFT_474093</name>
</gene>
<evidence type="ECO:0000313" key="1">
    <source>
        <dbReference type="EMBL" id="TRM69447.1"/>
    </source>
</evidence>
<reference evidence="1 2" key="1">
    <citation type="journal article" date="2019" name="New Phytol.">
        <title>Comparative genomics reveals unique wood-decay strategies and fruiting body development in the Schizophyllaceae.</title>
        <authorList>
            <person name="Almasi E."/>
            <person name="Sahu N."/>
            <person name="Krizsan K."/>
            <person name="Balint B."/>
            <person name="Kovacs G.M."/>
            <person name="Kiss B."/>
            <person name="Cseklye J."/>
            <person name="Drula E."/>
            <person name="Henrissat B."/>
            <person name="Nagy I."/>
            <person name="Chovatia M."/>
            <person name="Adam C."/>
            <person name="LaButti K."/>
            <person name="Lipzen A."/>
            <person name="Riley R."/>
            <person name="Grigoriev I.V."/>
            <person name="Nagy L.G."/>
        </authorList>
    </citation>
    <scope>NUCLEOTIDE SEQUENCE [LARGE SCALE GENOMIC DNA]</scope>
    <source>
        <strain evidence="1 2">NL-1724</strain>
    </source>
</reference>
<proteinExistence type="predicted"/>
<dbReference type="AlphaFoldDB" id="A0A550CXC6"/>
<dbReference type="EMBL" id="VDMD01000001">
    <property type="protein sequence ID" value="TRM69447.1"/>
    <property type="molecule type" value="Genomic_DNA"/>
</dbReference>
<keyword evidence="2" id="KW-1185">Reference proteome</keyword>
<comment type="caution">
    <text evidence="1">The sequence shown here is derived from an EMBL/GenBank/DDBJ whole genome shotgun (WGS) entry which is preliminary data.</text>
</comment>
<sequence>MITFAFCLSYLPTDVILCATQDENLRGVARGRFWSSRVLRSSWSVVRPGDAVLDLEVGLYYGCTALGRELTTYKHWLPDVTGRGTRATAPSDGNERVGLSGGERAAKEHEVQRLFAFRTG</sequence>